<dbReference type="SUPFAM" id="SSF82185">
    <property type="entry name" value="Histone H3 K4-specific methyltransferase SET7/9 N-terminal domain"/>
    <property type="match status" value="1"/>
</dbReference>
<dbReference type="InterPro" id="IPR003409">
    <property type="entry name" value="MORN"/>
</dbReference>
<gene>
    <name evidence="2" type="ORF">ALO_09449</name>
</gene>
<dbReference type="eggNOG" id="COG4642">
    <property type="taxonomic scope" value="Bacteria"/>
</dbReference>
<keyword evidence="3" id="KW-1185">Reference proteome</keyword>
<accession>F7NII7</accession>
<evidence type="ECO:0000256" key="1">
    <source>
        <dbReference type="ARBA" id="ARBA00022737"/>
    </source>
</evidence>
<evidence type="ECO:0000313" key="2">
    <source>
        <dbReference type="EMBL" id="EGO64133.1"/>
    </source>
</evidence>
<evidence type="ECO:0008006" key="4">
    <source>
        <dbReference type="Google" id="ProtNLM"/>
    </source>
</evidence>
<dbReference type="Gene3D" id="2.20.110.10">
    <property type="entry name" value="Histone H3 K4-specific methyltransferase SET7/9 N-terminal domain"/>
    <property type="match status" value="1"/>
</dbReference>
<keyword evidence="1" id="KW-0677">Repeat</keyword>
<dbReference type="STRING" id="1009370.ALO_09449"/>
<sequence>MVQQSAVKLFCLTLICLIGLTVSREVLAAEWIRDNVTGVKVWNPEPAPNETVRWSGGSEEGYAEGRGELKWFTHGRLVQRGQGGMNQGKMKGSWKVEFLNRGQIFEGTYWENRRHGQGKLTFVNGGVWEGEWLDGKYQPFVKRIQALRQPPWQVHDAMTHPYGMYVLISQLVSPKAANDPSGSGYQPSRQGLYLLSVGADGRDRWIKQLDTLYLTDGFRGSLQTDKGKLLAVITGQKNAGGQAKTLLYTYSRQGDMLNVKDLPAANALYLYFEDNGIRYFDRPSQQLVHLTLANYQSKPLRKVKELDAVNLQNAFQTEHSGGLWPVTMIL</sequence>
<dbReference type="Pfam" id="PF02493">
    <property type="entry name" value="MORN"/>
    <property type="match status" value="1"/>
</dbReference>
<evidence type="ECO:0000313" key="3">
    <source>
        <dbReference type="Proteomes" id="UP000003240"/>
    </source>
</evidence>
<dbReference type="AlphaFoldDB" id="F7NII7"/>
<dbReference type="EMBL" id="AFGF01000076">
    <property type="protein sequence ID" value="EGO64133.1"/>
    <property type="molecule type" value="Genomic_DNA"/>
</dbReference>
<protein>
    <recommendedName>
        <fullName evidence="4">MORN repeat-containing protein</fullName>
    </recommendedName>
</protein>
<comment type="caution">
    <text evidence="2">The sequence shown here is derived from an EMBL/GenBank/DDBJ whole genome shotgun (WGS) entry which is preliminary data.</text>
</comment>
<dbReference type="RefSeq" id="WP_004095057.1">
    <property type="nucleotide sequence ID" value="NZ_AFGF01000076.1"/>
</dbReference>
<name>F7NII7_9FIRM</name>
<reference evidence="2 3" key="1">
    <citation type="journal article" date="2011" name="EMBO J.">
        <title>Structural diversity of bacterial flagellar motors.</title>
        <authorList>
            <person name="Chen S."/>
            <person name="Beeby M."/>
            <person name="Murphy G.E."/>
            <person name="Leadbetter J.R."/>
            <person name="Hendrixson D.R."/>
            <person name="Briegel A."/>
            <person name="Li Z."/>
            <person name="Shi J."/>
            <person name="Tocheva E.I."/>
            <person name="Muller A."/>
            <person name="Dobro M.J."/>
            <person name="Jensen G.J."/>
        </authorList>
    </citation>
    <scope>NUCLEOTIDE SEQUENCE [LARGE SCALE GENOMIC DNA]</scope>
    <source>
        <strain evidence="2 3">DSM 6540</strain>
    </source>
</reference>
<dbReference type="OrthoDB" id="2593410at2"/>
<organism evidence="2 3">
    <name type="scientific">Acetonema longum DSM 6540</name>
    <dbReference type="NCBI Taxonomy" id="1009370"/>
    <lineage>
        <taxon>Bacteria</taxon>
        <taxon>Bacillati</taxon>
        <taxon>Bacillota</taxon>
        <taxon>Negativicutes</taxon>
        <taxon>Acetonemataceae</taxon>
        <taxon>Acetonema</taxon>
    </lineage>
</organism>
<proteinExistence type="predicted"/>
<dbReference type="Proteomes" id="UP000003240">
    <property type="component" value="Unassembled WGS sequence"/>
</dbReference>